<dbReference type="SUPFAM" id="SSF82282">
    <property type="entry name" value="Homocysteine S-methyltransferase"/>
    <property type="match status" value="1"/>
</dbReference>
<evidence type="ECO:0000256" key="1">
    <source>
        <dbReference type="ARBA" id="ARBA00022603"/>
    </source>
</evidence>
<keyword evidence="1 3" id="KW-0489">Methyltransferase</keyword>
<evidence type="ECO:0000259" key="4">
    <source>
        <dbReference type="PROSITE" id="PS50970"/>
    </source>
</evidence>
<keyword evidence="3" id="KW-0479">Metal-binding</keyword>
<comment type="caution">
    <text evidence="5">The sequence shown here is derived from an EMBL/GenBank/DDBJ whole genome shotgun (WGS) entry which is preliminary data.</text>
</comment>
<dbReference type="Gene3D" id="3.20.20.330">
    <property type="entry name" value="Homocysteine-binding-like domain"/>
    <property type="match status" value="1"/>
</dbReference>
<dbReference type="Pfam" id="PF02574">
    <property type="entry name" value="S-methyl_trans"/>
    <property type="match status" value="1"/>
</dbReference>
<dbReference type="PANTHER" id="PTHR11103">
    <property type="entry name" value="SLR1189 PROTEIN"/>
    <property type="match status" value="1"/>
</dbReference>
<sequence>MSALDHLLSSPEPFVSDGGLETDLIFHEGADLPLFASFVLLDTAEGRDMLRRYAVSYLDMAQEAGRGLVLGTPTWRANAGWGPKLGLDDAGIRDINRRAVAFARDIRDAHPWREHILIEGVLGPAGDGYAPEQLLDPADAARLHTAQLEALAEAGVDIATAFTITHPGEAIGMINRARDLGLPFALSFTVETDGRLPTGQDLDAALAEVETATGGYCRYYGINCAHPEHFLDQLPPGWLNRIGMIRPNASRRSHAELDEATELDDGDPDEFGALFAEMAKRLPQLRVIGGCCGSDMRHIKAVMAAGV</sequence>
<feature type="domain" description="Hcy-binding" evidence="4">
    <location>
        <begin position="2"/>
        <end position="306"/>
    </location>
</feature>
<protein>
    <submittedName>
        <fullName evidence="5">Homocysteine S-methyltransferase family protein</fullName>
    </submittedName>
</protein>
<feature type="binding site" evidence="3">
    <location>
        <position position="291"/>
    </location>
    <ligand>
        <name>Zn(2+)</name>
        <dbReference type="ChEBI" id="CHEBI:29105"/>
    </ligand>
</feature>
<keyword evidence="2 3" id="KW-0808">Transferase</keyword>
<comment type="cofactor">
    <cofactor evidence="3">
        <name>Zn(2+)</name>
        <dbReference type="ChEBI" id="CHEBI:29105"/>
    </cofactor>
</comment>
<evidence type="ECO:0000313" key="6">
    <source>
        <dbReference type="Proteomes" id="UP001205601"/>
    </source>
</evidence>
<accession>A0ABT2NTA2</accession>
<dbReference type="InterPro" id="IPR003726">
    <property type="entry name" value="HCY_dom"/>
</dbReference>
<evidence type="ECO:0000313" key="5">
    <source>
        <dbReference type="EMBL" id="MCT8330814.1"/>
    </source>
</evidence>
<feature type="binding site" evidence="3">
    <location>
        <position position="224"/>
    </location>
    <ligand>
        <name>Zn(2+)</name>
        <dbReference type="ChEBI" id="CHEBI:29105"/>
    </ligand>
</feature>
<keyword evidence="3" id="KW-0862">Zinc</keyword>
<evidence type="ECO:0000256" key="2">
    <source>
        <dbReference type="ARBA" id="ARBA00022679"/>
    </source>
</evidence>
<gene>
    <name evidence="5" type="ORF">N5I32_14940</name>
</gene>
<reference evidence="6" key="1">
    <citation type="submission" date="2023-07" db="EMBL/GenBank/DDBJ databases">
        <title>Defluviimonas sediminis sp. nov., isolated from mangrove sediment.</title>
        <authorList>
            <person name="Liu L."/>
            <person name="Li J."/>
            <person name="Huang Y."/>
            <person name="Pan J."/>
            <person name="Li M."/>
        </authorList>
    </citation>
    <scope>NUCLEOTIDE SEQUENCE [LARGE SCALE GENOMIC DNA]</scope>
    <source>
        <strain evidence="6">FT324</strain>
    </source>
</reference>
<evidence type="ECO:0000256" key="3">
    <source>
        <dbReference type="PROSITE-ProRule" id="PRU00333"/>
    </source>
</evidence>
<dbReference type="Proteomes" id="UP001205601">
    <property type="component" value="Unassembled WGS sequence"/>
</dbReference>
<dbReference type="InterPro" id="IPR036589">
    <property type="entry name" value="HCY_dom_sf"/>
</dbReference>
<proteinExistence type="predicted"/>
<dbReference type="PROSITE" id="PS50970">
    <property type="entry name" value="HCY"/>
    <property type="match status" value="1"/>
</dbReference>
<feature type="binding site" evidence="3">
    <location>
        <position position="292"/>
    </location>
    <ligand>
        <name>Zn(2+)</name>
        <dbReference type="ChEBI" id="CHEBI:29105"/>
    </ligand>
</feature>
<keyword evidence="6" id="KW-1185">Reference proteome</keyword>
<dbReference type="PANTHER" id="PTHR11103:SF18">
    <property type="entry name" value="SLR1189 PROTEIN"/>
    <property type="match status" value="1"/>
</dbReference>
<name>A0ABT2NTA2_9RHOB</name>
<dbReference type="RefSeq" id="WP_261496665.1">
    <property type="nucleotide sequence ID" value="NZ_JAOCQF010000002.1"/>
</dbReference>
<dbReference type="EMBL" id="JAOCQF010000002">
    <property type="protein sequence ID" value="MCT8330814.1"/>
    <property type="molecule type" value="Genomic_DNA"/>
</dbReference>
<organism evidence="5 6">
    <name type="scientific">Albidovulum sediminis</name>
    <dbReference type="NCBI Taxonomy" id="3066345"/>
    <lineage>
        <taxon>Bacteria</taxon>
        <taxon>Pseudomonadati</taxon>
        <taxon>Pseudomonadota</taxon>
        <taxon>Alphaproteobacteria</taxon>
        <taxon>Rhodobacterales</taxon>
        <taxon>Paracoccaceae</taxon>
        <taxon>Albidovulum</taxon>
    </lineage>
</organism>